<dbReference type="EMBL" id="JAEKNS010000047">
    <property type="protein sequence ID" value="MBJ7594021.1"/>
    <property type="molecule type" value="Genomic_DNA"/>
</dbReference>
<evidence type="ECO:0000256" key="1">
    <source>
        <dbReference type="SAM" id="MobiDB-lite"/>
    </source>
</evidence>
<gene>
    <name evidence="2" type="ORF">JF886_04025</name>
</gene>
<sequence>MPDRNRESRPGSAPAVPSRRTGNARPISSPPKQSAASGPKPASIIVFPAGS</sequence>
<dbReference type="AlphaFoldDB" id="A0A934N2U6"/>
<organism evidence="2 3">
    <name type="scientific">Candidatus Aeolococcus gillhamiae</name>
    <dbReference type="NCBI Taxonomy" id="3127015"/>
    <lineage>
        <taxon>Bacteria</taxon>
        <taxon>Bacillati</taxon>
        <taxon>Candidatus Dormiibacterota</taxon>
        <taxon>Candidatus Dormibacteria</taxon>
        <taxon>Candidatus Aeolococcales</taxon>
        <taxon>Candidatus Aeolococcaceae</taxon>
        <taxon>Candidatus Aeolococcus</taxon>
    </lineage>
</organism>
<accession>A0A934N2U6</accession>
<name>A0A934N2U6_9BACT</name>
<evidence type="ECO:0000313" key="3">
    <source>
        <dbReference type="Proteomes" id="UP000606991"/>
    </source>
</evidence>
<protein>
    <submittedName>
        <fullName evidence="2">Uncharacterized protein</fullName>
    </submittedName>
</protein>
<dbReference type="RefSeq" id="WP_337309871.1">
    <property type="nucleotide sequence ID" value="NZ_JAEKNS010000047.1"/>
</dbReference>
<comment type="caution">
    <text evidence="2">The sequence shown here is derived from an EMBL/GenBank/DDBJ whole genome shotgun (WGS) entry which is preliminary data.</text>
</comment>
<dbReference type="Proteomes" id="UP000606991">
    <property type="component" value="Unassembled WGS sequence"/>
</dbReference>
<proteinExistence type="predicted"/>
<feature type="region of interest" description="Disordered" evidence="1">
    <location>
        <begin position="1"/>
        <end position="51"/>
    </location>
</feature>
<evidence type="ECO:0000313" key="2">
    <source>
        <dbReference type="EMBL" id="MBJ7594021.1"/>
    </source>
</evidence>
<reference evidence="2 3" key="1">
    <citation type="submission" date="2020-10" db="EMBL/GenBank/DDBJ databases">
        <title>Ca. Dormibacterota MAGs.</title>
        <authorList>
            <person name="Montgomery K."/>
        </authorList>
    </citation>
    <scope>NUCLEOTIDE SEQUENCE [LARGE SCALE GENOMIC DNA]</scope>
    <source>
        <strain evidence="2">SC8812_S17_18</strain>
    </source>
</reference>